<dbReference type="PANTHER" id="PTHR43135:SF3">
    <property type="entry name" value="ALPHA-D-RIBOSE 1-METHYLPHOSPHONATE 5-TRIPHOSPHATE DIPHOSPHATASE"/>
    <property type="match status" value="1"/>
</dbReference>
<dbReference type="GO" id="GO:0016810">
    <property type="term" value="F:hydrolase activity, acting on carbon-nitrogen (but not peptide) bonds"/>
    <property type="evidence" value="ECO:0007669"/>
    <property type="project" value="InterPro"/>
</dbReference>
<proteinExistence type="predicted"/>
<dbReference type="InterPro" id="IPR032466">
    <property type="entry name" value="Metal_Hydrolase"/>
</dbReference>
<dbReference type="EMBL" id="JADZGI010000003">
    <property type="protein sequence ID" value="MBH0114533.1"/>
    <property type="molecule type" value="Genomic_DNA"/>
</dbReference>
<keyword evidence="1" id="KW-0732">Signal</keyword>
<dbReference type="Gene3D" id="3.30.110.90">
    <property type="entry name" value="Amidohydrolase"/>
    <property type="match status" value="1"/>
</dbReference>
<dbReference type="Gene3D" id="3.40.50.10910">
    <property type="entry name" value="Amidohydrolase"/>
    <property type="match status" value="1"/>
</dbReference>
<feature type="signal peptide" evidence="1">
    <location>
        <begin position="1"/>
        <end position="33"/>
    </location>
</feature>
<keyword evidence="4" id="KW-1185">Reference proteome</keyword>
<evidence type="ECO:0000259" key="2">
    <source>
        <dbReference type="Pfam" id="PF01979"/>
    </source>
</evidence>
<evidence type="ECO:0000313" key="3">
    <source>
        <dbReference type="EMBL" id="MBH0114533.1"/>
    </source>
</evidence>
<accession>A0A931MM13</accession>
<dbReference type="InterPro" id="IPR051781">
    <property type="entry name" value="Metallo-dep_Hydrolase"/>
</dbReference>
<evidence type="ECO:0000313" key="4">
    <source>
        <dbReference type="Proteomes" id="UP000617634"/>
    </source>
</evidence>
<dbReference type="SUPFAM" id="SSF51556">
    <property type="entry name" value="Metallo-dependent hydrolases"/>
    <property type="match status" value="1"/>
</dbReference>
<comment type="caution">
    <text evidence="3">The sequence shown here is derived from an EMBL/GenBank/DDBJ whole genome shotgun (WGS) entry which is preliminary data.</text>
</comment>
<dbReference type="InterPro" id="IPR011059">
    <property type="entry name" value="Metal-dep_hydrolase_composite"/>
</dbReference>
<dbReference type="Pfam" id="PF01979">
    <property type="entry name" value="Amidohydro_1"/>
    <property type="match status" value="1"/>
</dbReference>
<protein>
    <submittedName>
        <fullName evidence="3">Amidohydrolase family protein</fullName>
    </submittedName>
</protein>
<dbReference type="RefSeq" id="WP_197166009.1">
    <property type="nucleotide sequence ID" value="NZ_JADZGI010000003.1"/>
</dbReference>
<dbReference type="Gene3D" id="1.20.58.520">
    <property type="entry name" value="Amidohydrolase"/>
    <property type="match status" value="1"/>
</dbReference>
<reference evidence="3" key="1">
    <citation type="submission" date="2020-11" db="EMBL/GenBank/DDBJ databases">
        <title>Novosphingobium aureum sp. nov., a marine bacterium isolated from sediment of a salt flat.</title>
        <authorList>
            <person name="Yoo Y."/>
            <person name="Kim J.-J."/>
        </authorList>
    </citation>
    <scope>NUCLEOTIDE SEQUENCE</scope>
    <source>
        <strain evidence="3">YJ-S2-02</strain>
    </source>
</reference>
<dbReference type="Gene3D" id="2.30.40.10">
    <property type="entry name" value="Urease, subunit C, domain 1"/>
    <property type="match status" value="1"/>
</dbReference>
<feature type="domain" description="Amidohydrolase-related" evidence="2">
    <location>
        <begin position="304"/>
        <end position="654"/>
    </location>
</feature>
<dbReference type="PANTHER" id="PTHR43135">
    <property type="entry name" value="ALPHA-D-RIBOSE 1-METHYLPHOSPHONATE 5-TRIPHOSPHATE DIPHOSPHATASE"/>
    <property type="match status" value="1"/>
</dbReference>
<name>A0A931MM13_9SPHN</name>
<organism evidence="3 4">
    <name type="scientific">Novosphingobium aureum</name>
    <dbReference type="NCBI Taxonomy" id="2792964"/>
    <lineage>
        <taxon>Bacteria</taxon>
        <taxon>Pseudomonadati</taxon>
        <taxon>Pseudomonadota</taxon>
        <taxon>Alphaproteobacteria</taxon>
        <taxon>Sphingomonadales</taxon>
        <taxon>Sphingomonadaceae</taxon>
        <taxon>Novosphingobium</taxon>
    </lineage>
</organism>
<gene>
    <name evidence="3" type="ORF">I5E68_16420</name>
</gene>
<dbReference type="SUPFAM" id="SSF51338">
    <property type="entry name" value="Composite domain of metallo-dependent hydrolases"/>
    <property type="match status" value="1"/>
</dbReference>
<dbReference type="AlphaFoldDB" id="A0A931MM13"/>
<feature type="chain" id="PRO_5037992269" evidence="1">
    <location>
        <begin position="34"/>
        <end position="703"/>
    </location>
</feature>
<evidence type="ECO:0000256" key="1">
    <source>
        <dbReference type="SAM" id="SignalP"/>
    </source>
</evidence>
<sequence>MTKTLPSPRKTTLARLRWIACSALALGAASLHAETQRFTVIDHGEDVGHVIAKVDGNRIAIDHDVKSNGRGPTMREAIVVGTDGLPERWTLEGTSTFGNAVDESFVREGSTLRWNDSTGKGALTAKAPTLYVAQEGSAFSLGLYARALLADDDHTLAAAPGGVLSLEEEAPVTLEGTQYRAFLVKGIGMTPDAVLLDDAGSLVASYSPSRVTLREDLAGHAAQLSDIAAQRSAERFAHIQDKVAHHYEAPIRIRDVRVFDPATGTLGEPVSLLVFGERIAAIEPFDSPATPGEVLVEGKGRTVIPGLHDMHAHVSLQSALLYIASGVTSVRDMGNDNAFLIDLTDRIEAGEVAGPRIVRNGFLEGRSPYSSRNGFIAGSEAEALDAVRWYGARGYFQIKIYNSLDPAWVPAVAAETKRLGMGLTGHIPAFTNADKMIAAGYDEITHVNQLMLGWVLDPKEDTRTPLRLTAMRRTAGLDLSTPRVTRTLDAMERGKIALDPTAVTLELLMKSRDGIISPAVAGYFDHLPVGVQRRRRQGIAPIESPADAAAYDGSFETIKQLLRELDQRGVTLLPGTDDATGLSLHRELQIYAEAGIPAAKVLSIGTLGADRYMHRDQSYGSVEKGKFADFVLLDGNPLEDMSALDRMAMVVRGGTVYFPGEIWSEVGVSPFADAPEITVPAAEAKPVALHAGDGAETHEDFAF</sequence>
<dbReference type="Proteomes" id="UP000617634">
    <property type="component" value="Unassembled WGS sequence"/>
</dbReference>
<dbReference type="InterPro" id="IPR006680">
    <property type="entry name" value="Amidohydro-rel"/>
</dbReference>